<keyword evidence="7 8" id="KW-0131">Cell cycle</keyword>
<evidence type="ECO:0000313" key="11">
    <source>
        <dbReference type="EMBL" id="MFC3053033.1"/>
    </source>
</evidence>
<keyword evidence="6 7" id="KW-0067">ATP-binding</keyword>
<dbReference type="NCBIfam" id="TIGR01087">
    <property type="entry name" value="murD"/>
    <property type="match status" value="1"/>
</dbReference>
<dbReference type="Gene3D" id="3.90.190.20">
    <property type="entry name" value="Mur ligase, C-terminal domain"/>
    <property type="match status" value="1"/>
</dbReference>
<gene>
    <name evidence="7 11" type="primary">murD</name>
    <name evidence="11" type="ORF">ACFOKA_14050</name>
</gene>
<keyword evidence="7 8" id="KW-0961">Cell wall biogenesis/degradation</keyword>
<dbReference type="InterPro" id="IPR036615">
    <property type="entry name" value="Mur_ligase_C_dom_sf"/>
</dbReference>
<dbReference type="Proteomes" id="UP001595444">
    <property type="component" value="Unassembled WGS sequence"/>
</dbReference>
<evidence type="ECO:0000259" key="10">
    <source>
        <dbReference type="Pfam" id="PF08245"/>
    </source>
</evidence>
<feature type="binding site" evidence="7">
    <location>
        <begin position="117"/>
        <end position="123"/>
    </location>
    <ligand>
        <name>ATP</name>
        <dbReference type="ChEBI" id="CHEBI:30616"/>
    </ligand>
</feature>
<dbReference type="Pfam" id="PF08245">
    <property type="entry name" value="Mur_ligase_M"/>
    <property type="match status" value="1"/>
</dbReference>
<keyword evidence="12" id="KW-1185">Reference proteome</keyword>
<comment type="function">
    <text evidence="7 8">Cell wall formation. Catalyzes the addition of glutamate to the nucleotide precursor UDP-N-acetylmuramoyl-L-alanine (UMA).</text>
</comment>
<evidence type="ECO:0000256" key="4">
    <source>
        <dbReference type="ARBA" id="ARBA00022598"/>
    </source>
</evidence>
<organism evidence="11 12">
    <name type="scientific">Kordiimonas pumila</name>
    <dbReference type="NCBI Taxonomy" id="2161677"/>
    <lineage>
        <taxon>Bacteria</taxon>
        <taxon>Pseudomonadati</taxon>
        <taxon>Pseudomonadota</taxon>
        <taxon>Alphaproteobacteria</taxon>
        <taxon>Kordiimonadales</taxon>
        <taxon>Kordiimonadaceae</taxon>
        <taxon>Kordiimonas</taxon>
    </lineage>
</organism>
<evidence type="ECO:0000256" key="1">
    <source>
        <dbReference type="ARBA" id="ARBA00004496"/>
    </source>
</evidence>
<dbReference type="EC" id="6.3.2.9" evidence="7 8"/>
<dbReference type="SUPFAM" id="SSF51984">
    <property type="entry name" value="MurCD N-terminal domain"/>
    <property type="match status" value="1"/>
</dbReference>
<dbReference type="PANTHER" id="PTHR43692">
    <property type="entry name" value="UDP-N-ACETYLMURAMOYLALANINE--D-GLUTAMATE LIGASE"/>
    <property type="match status" value="1"/>
</dbReference>
<keyword evidence="7 8" id="KW-0573">Peptidoglycan synthesis</keyword>
<dbReference type="EMBL" id="JBHRSL010000010">
    <property type="protein sequence ID" value="MFC3053033.1"/>
    <property type="molecule type" value="Genomic_DNA"/>
</dbReference>
<comment type="similarity">
    <text evidence="7">Belongs to the MurCDEF family.</text>
</comment>
<dbReference type="InterPro" id="IPR013221">
    <property type="entry name" value="Mur_ligase_cen"/>
</dbReference>
<evidence type="ECO:0000313" key="12">
    <source>
        <dbReference type="Proteomes" id="UP001595444"/>
    </source>
</evidence>
<dbReference type="InterPro" id="IPR036565">
    <property type="entry name" value="Mur-like_cat_sf"/>
</dbReference>
<comment type="subcellular location">
    <subcellularLocation>
        <location evidence="1 7 8">Cytoplasm</location>
    </subcellularLocation>
</comment>
<evidence type="ECO:0000256" key="2">
    <source>
        <dbReference type="ARBA" id="ARBA00004752"/>
    </source>
</evidence>
<keyword evidence="5 7" id="KW-0547">Nucleotide-binding</keyword>
<feature type="domain" description="Mur ligase central" evidence="10">
    <location>
        <begin position="115"/>
        <end position="293"/>
    </location>
</feature>
<evidence type="ECO:0000256" key="6">
    <source>
        <dbReference type="ARBA" id="ARBA00022840"/>
    </source>
</evidence>
<proteinExistence type="inferred from homology"/>
<comment type="catalytic activity">
    <reaction evidence="7 8">
        <text>UDP-N-acetyl-alpha-D-muramoyl-L-alanine + D-glutamate + ATP = UDP-N-acetyl-alpha-D-muramoyl-L-alanyl-D-glutamate + ADP + phosphate + H(+)</text>
        <dbReference type="Rhea" id="RHEA:16429"/>
        <dbReference type="ChEBI" id="CHEBI:15378"/>
        <dbReference type="ChEBI" id="CHEBI:29986"/>
        <dbReference type="ChEBI" id="CHEBI:30616"/>
        <dbReference type="ChEBI" id="CHEBI:43474"/>
        <dbReference type="ChEBI" id="CHEBI:83898"/>
        <dbReference type="ChEBI" id="CHEBI:83900"/>
        <dbReference type="ChEBI" id="CHEBI:456216"/>
        <dbReference type="EC" id="6.3.2.9"/>
    </reaction>
</comment>
<keyword evidence="3 7" id="KW-0963">Cytoplasm</keyword>
<dbReference type="InterPro" id="IPR004101">
    <property type="entry name" value="Mur_ligase_C"/>
</dbReference>
<dbReference type="InterPro" id="IPR005762">
    <property type="entry name" value="MurD"/>
</dbReference>
<dbReference type="Gene3D" id="3.40.1190.10">
    <property type="entry name" value="Mur-like, catalytic domain"/>
    <property type="match status" value="1"/>
</dbReference>
<evidence type="ECO:0000256" key="7">
    <source>
        <dbReference type="HAMAP-Rule" id="MF_00639"/>
    </source>
</evidence>
<sequence>MITAPSYQGKTIGVFGLARTGVAAVHSLVASGARVWAWDDKPESCVAVGAVAHDLYEADFSELDALMLAPGVPLEFPEPHKLVRKALAAHIPLISDIDIFQSARKTLANHTVVAITGTNGKSTTTALIGHIVDMLRLPCVIGGNIGTGVLALNPLPEKGVYVLELSSFQLDLTQSFKADIAILLNVTPDHLDRHGSFENYVDAKAKLFGMQKTKKGVAIIGVDDESGAKLAATLDQLVIPVSVKRYIKGGVYVLDGILYDDTKGDQLVVGNLKDAKALQGSHNWQNAAAAYAAIKHMGFAPDKILSALSSFPGLVHRQEIIATLKGVRFVNDSKATNSDAAMRALTAFKNIRWIAGGKAKETSFVHLKPMMGSVKKAYFNGAAASLFQQDLGGSVPHEVYETMADAFHAAAHDAVEGDTVLLSPACTAFDQFKDFEHRGGVFREMVQTLEGAVK</sequence>
<dbReference type="SUPFAM" id="SSF53244">
    <property type="entry name" value="MurD-like peptide ligases, peptide-binding domain"/>
    <property type="match status" value="1"/>
</dbReference>
<dbReference type="Pfam" id="PF02875">
    <property type="entry name" value="Mur_ligase_C"/>
    <property type="match status" value="1"/>
</dbReference>
<dbReference type="GO" id="GO:0008764">
    <property type="term" value="F:UDP-N-acetylmuramoylalanine-D-glutamate ligase activity"/>
    <property type="evidence" value="ECO:0007669"/>
    <property type="project" value="UniProtKB-EC"/>
</dbReference>
<evidence type="ECO:0000256" key="3">
    <source>
        <dbReference type="ARBA" id="ARBA00022490"/>
    </source>
</evidence>
<name>A0ABV7D737_9PROT</name>
<evidence type="ECO:0000259" key="9">
    <source>
        <dbReference type="Pfam" id="PF02875"/>
    </source>
</evidence>
<keyword evidence="4 7" id="KW-0436">Ligase</keyword>
<comment type="caution">
    <text evidence="11">The sequence shown here is derived from an EMBL/GenBank/DDBJ whole genome shotgun (WGS) entry which is preliminary data.</text>
</comment>
<protein>
    <recommendedName>
        <fullName evidence="7 8">UDP-N-acetylmuramoylalanine--D-glutamate ligase</fullName>
        <ecNumber evidence="7 8">6.3.2.9</ecNumber>
    </recommendedName>
    <alternativeName>
        <fullName evidence="7">D-glutamic acid-adding enzyme</fullName>
    </alternativeName>
    <alternativeName>
        <fullName evidence="7">UDP-N-acetylmuramoyl-L-alanyl-D-glutamate synthetase</fullName>
    </alternativeName>
</protein>
<keyword evidence="7 8" id="KW-0133">Cell shape</keyword>
<evidence type="ECO:0000256" key="5">
    <source>
        <dbReference type="ARBA" id="ARBA00022741"/>
    </source>
</evidence>
<reference evidence="12" key="1">
    <citation type="journal article" date="2019" name="Int. J. Syst. Evol. Microbiol.">
        <title>The Global Catalogue of Microorganisms (GCM) 10K type strain sequencing project: providing services to taxonomists for standard genome sequencing and annotation.</title>
        <authorList>
            <consortium name="The Broad Institute Genomics Platform"/>
            <consortium name="The Broad Institute Genome Sequencing Center for Infectious Disease"/>
            <person name="Wu L."/>
            <person name="Ma J."/>
        </authorList>
    </citation>
    <scope>NUCLEOTIDE SEQUENCE [LARGE SCALE GENOMIC DNA]</scope>
    <source>
        <strain evidence="12">KCTC 62164</strain>
    </source>
</reference>
<comment type="pathway">
    <text evidence="2 7 8">Cell wall biogenesis; peptidoglycan biosynthesis.</text>
</comment>
<accession>A0ABV7D737</accession>
<evidence type="ECO:0000256" key="8">
    <source>
        <dbReference type="RuleBase" id="RU003664"/>
    </source>
</evidence>
<dbReference type="RefSeq" id="WP_194213263.1">
    <property type="nucleotide sequence ID" value="NZ_CP061205.1"/>
</dbReference>
<dbReference type="Gene3D" id="3.40.50.720">
    <property type="entry name" value="NAD(P)-binding Rossmann-like Domain"/>
    <property type="match status" value="1"/>
</dbReference>
<dbReference type="HAMAP" id="MF_00639">
    <property type="entry name" value="MurD"/>
    <property type="match status" value="1"/>
</dbReference>
<feature type="domain" description="Mur ligase C-terminal" evidence="9">
    <location>
        <begin position="316"/>
        <end position="426"/>
    </location>
</feature>
<keyword evidence="7 8" id="KW-0132">Cell division</keyword>
<dbReference type="PANTHER" id="PTHR43692:SF1">
    <property type="entry name" value="UDP-N-ACETYLMURAMOYLALANINE--D-GLUTAMATE LIGASE"/>
    <property type="match status" value="1"/>
</dbReference>
<dbReference type="SUPFAM" id="SSF53623">
    <property type="entry name" value="MurD-like peptide ligases, catalytic domain"/>
    <property type="match status" value="1"/>
</dbReference>